<dbReference type="PROSITE" id="PS50888">
    <property type="entry name" value="BHLH"/>
    <property type="match status" value="1"/>
</dbReference>
<proteinExistence type="inferred from homology"/>
<feature type="region of interest" description="Disordered" evidence="6">
    <location>
        <begin position="153"/>
        <end position="265"/>
    </location>
</feature>
<dbReference type="PANTHER" id="PTHR12565:SF184">
    <property type="entry name" value="BHLH TRANSCRIPTION FACTOR"/>
    <property type="match status" value="1"/>
</dbReference>
<dbReference type="EMBL" id="AMZH03009971">
    <property type="protein sequence ID" value="RRT55681.1"/>
    <property type="molecule type" value="Genomic_DNA"/>
</dbReference>
<evidence type="ECO:0000256" key="2">
    <source>
        <dbReference type="ARBA" id="ARBA00005510"/>
    </source>
</evidence>
<feature type="region of interest" description="Disordered" evidence="6">
    <location>
        <begin position="496"/>
        <end position="518"/>
    </location>
</feature>
<dbReference type="PANTHER" id="PTHR12565">
    <property type="entry name" value="STEROL REGULATORY ELEMENT-BINDING PROTEIN"/>
    <property type="match status" value="1"/>
</dbReference>
<evidence type="ECO:0000259" key="7">
    <source>
        <dbReference type="PROSITE" id="PS50888"/>
    </source>
</evidence>
<keyword evidence="3" id="KW-0805">Transcription regulation</keyword>
<dbReference type="NCBIfam" id="TIGR01615">
    <property type="entry name" value="A_thal_3542"/>
    <property type="match status" value="1"/>
</dbReference>
<dbReference type="SUPFAM" id="SSF47459">
    <property type="entry name" value="HLH, helix-loop-helix DNA-binding domain"/>
    <property type="match status" value="1"/>
</dbReference>
<evidence type="ECO:0000256" key="5">
    <source>
        <dbReference type="ARBA" id="ARBA00023242"/>
    </source>
</evidence>
<evidence type="ECO:0000313" key="9">
    <source>
        <dbReference type="Proteomes" id="UP000287651"/>
    </source>
</evidence>
<evidence type="ECO:0000256" key="1">
    <source>
        <dbReference type="ARBA" id="ARBA00004123"/>
    </source>
</evidence>
<feature type="domain" description="BHLH" evidence="7">
    <location>
        <begin position="276"/>
        <end position="326"/>
    </location>
</feature>
<dbReference type="GO" id="GO:0003700">
    <property type="term" value="F:DNA-binding transcription factor activity"/>
    <property type="evidence" value="ECO:0007669"/>
    <property type="project" value="TreeGrafter"/>
</dbReference>
<dbReference type="Proteomes" id="UP000287651">
    <property type="component" value="Unassembled WGS sequence"/>
</dbReference>
<dbReference type="AlphaFoldDB" id="A0A426YVI3"/>
<feature type="compositionally biased region" description="Basic residues" evidence="6">
    <location>
        <begin position="496"/>
        <end position="506"/>
    </location>
</feature>
<evidence type="ECO:0000313" key="8">
    <source>
        <dbReference type="EMBL" id="RRT55681.1"/>
    </source>
</evidence>
<accession>A0A426YVI3</accession>
<dbReference type="GO" id="GO:0005634">
    <property type="term" value="C:nucleus"/>
    <property type="evidence" value="ECO:0007669"/>
    <property type="project" value="UniProtKB-SubCell"/>
</dbReference>
<comment type="caution">
    <text evidence="8">The sequence shown here is derived from an EMBL/GenBank/DDBJ whole genome shotgun (WGS) entry which is preliminary data.</text>
</comment>
<dbReference type="Gene3D" id="4.10.280.10">
    <property type="entry name" value="Helix-loop-helix DNA-binding domain"/>
    <property type="match status" value="1"/>
</dbReference>
<feature type="compositionally biased region" description="Basic and acidic residues" evidence="6">
    <location>
        <begin position="214"/>
        <end position="265"/>
    </location>
</feature>
<evidence type="ECO:0000256" key="4">
    <source>
        <dbReference type="ARBA" id="ARBA00023163"/>
    </source>
</evidence>
<reference evidence="8 9" key="1">
    <citation type="journal article" date="2014" name="Agronomy (Basel)">
        <title>A Draft Genome Sequence for Ensete ventricosum, the Drought-Tolerant Tree Against Hunger.</title>
        <authorList>
            <person name="Harrison J."/>
            <person name="Moore K.A."/>
            <person name="Paszkiewicz K."/>
            <person name="Jones T."/>
            <person name="Grant M."/>
            <person name="Ambacheew D."/>
            <person name="Muzemil S."/>
            <person name="Studholme D.J."/>
        </authorList>
    </citation>
    <scope>NUCLEOTIDE SEQUENCE [LARGE SCALE GENOMIC DNA]</scope>
</reference>
<keyword evidence="5" id="KW-0539">Nucleus</keyword>
<sequence length="600" mass="65765">MNSGSSDRTPGCFLNQNWERSVDHISQFGSLMSPQSSSELERGLQRLDHLSEEILPQSHFMDSSGNSQALGGLVIAGNRALAHLDQFPADPGFAARAARFSSFDGQSYGWFSGHFELPGSGKPSTAAIIQSLTASGLQIGHLECNRQIPVSDGLQSKMNSAGPAISREETSLSDPISASNAKKRKAPSRSREKGAASPKPSTDPPKVADEEDSDTKRCRSSEKTHEIGIDNVKPKLEQNDGARSNGNDEQKQRKEGNDKPCEPPKDYIHVRARRGQATDSHSLAERVRREKISQRMKLLQDLVPGCSKVTLDLKHALLTPRYTVDLEFAAEFEVARATKAYKTVLAALPQAAVAWEETMRQVVRVVADAVRRSQDLHIPPWRKSRYMIAKWLGPYRRTTKAVPASPGGSAISSGAEISRRSVGFTTAAKGPATPTRQKPRGKDVANGAYLKDYKDVRHGEMQVKGNDRCCDCTSSPPDAISTSAFLIGPSSSATIRHRSTSLRRLRPPPSRTVPPRRLRSLPPRHRITATLPSSAITVRQADADERNCDTIGLISNAASMRWNANDRLLSELLLCSTSRCHHERNSERERHLQSLKGGSI</sequence>
<dbReference type="GO" id="GO:0046983">
    <property type="term" value="F:protein dimerization activity"/>
    <property type="evidence" value="ECO:0007669"/>
    <property type="project" value="InterPro"/>
</dbReference>
<protein>
    <recommendedName>
        <fullName evidence="7">BHLH domain-containing protein</fullName>
    </recommendedName>
</protein>
<organism evidence="8 9">
    <name type="scientific">Ensete ventricosum</name>
    <name type="common">Abyssinian banana</name>
    <name type="synonym">Musa ensete</name>
    <dbReference type="NCBI Taxonomy" id="4639"/>
    <lineage>
        <taxon>Eukaryota</taxon>
        <taxon>Viridiplantae</taxon>
        <taxon>Streptophyta</taxon>
        <taxon>Embryophyta</taxon>
        <taxon>Tracheophyta</taxon>
        <taxon>Spermatophyta</taxon>
        <taxon>Magnoliopsida</taxon>
        <taxon>Liliopsida</taxon>
        <taxon>Zingiberales</taxon>
        <taxon>Musaceae</taxon>
        <taxon>Ensete</taxon>
    </lineage>
</organism>
<comment type="subcellular location">
    <subcellularLocation>
        <location evidence="1">Nucleus</location>
    </subcellularLocation>
</comment>
<dbReference type="InterPro" id="IPR036638">
    <property type="entry name" value="HLH_DNA-bd_sf"/>
</dbReference>
<comment type="similarity">
    <text evidence="2">Belongs to the bHLH protein family.</text>
</comment>
<dbReference type="Pfam" id="PF04720">
    <property type="entry name" value="PDDEXK_6"/>
    <property type="match status" value="1"/>
</dbReference>
<dbReference type="InterPro" id="IPR011598">
    <property type="entry name" value="bHLH_dom"/>
</dbReference>
<dbReference type="InterPro" id="IPR024097">
    <property type="entry name" value="bHLH_ZIP_TF"/>
</dbReference>
<name>A0A426YVI3_ENSVE</name>
<dbReference type="InterPro" id="IPR006502">
    <property type="entry name" value="PDDEXK-like"/>
</dbReference>
<keyword evidence="4" id="KW-0804">Transcription</keyword>
<evidence type="ECO:0000256" key="3">
    <source>
        <dbReference type="ARBA" id="ARBA00023015"/>
    </source>
</evidence>
<gene>
    <name evidence="8" type="ORF">B296_00010375</name>
</gene>
<evidence type="ECO:0000256" key="6">
    <source>
        <dbReference type="SAM" id="MobiDB-lite"/>
    </source>
</evidence>